<feature type="transmembrane region" description="Helical" evidence="2">
    <location>
        <begin position="840"/>
        <end position="863"/>
    </location>
</feature>
<keyword evidence="1" id="KW-0175">Coiled coil</keyword>
<reference evidence="4" key="1">
    <citation type="journal article" date="2020" name="bioRxiv">
        <title>A rank-normalized archaeal taxonomy based on genome phylogeny resolves widespread incomplete and uneven classifications.</title>
        <authorList>
            <person name="Rinke C."/>
            <person name="Chuvochina M."/>
            <person name="Mussig A.J."/>
            <person name="Chaumeil P.-A."/>
            <person name="Waite D.W."/>
            <person name="Whitman W.B."/>
            <person name="Parks D.H."/>
            <person name="Hugenholtz P."/>
        </authorList>
    </citation>
    <scope>NUCLEOTIDE SEQUENCE [LARGE SCALE GENOMIC DNA]</scope>
</reference>
<accession>A0A7J4IRA6</accession>
<keyword evidence="2" id="KW-0812">Transmembrane</keyword>
<comment type="caution">
    <text evidence="3">The sequence shown here is derived from an EMBL/GenBank/DDBJ whole genome shotgun (WGS) entry which is preliminary data.</text>
</comment>
<evidence type="ECO:0000256" key="2">
    <source>
        <dbReference type="SAM" id="Phobius"/>
    </source>
</evidence>
<evidence type="ECO:0000313" key="3">
    <source>
        <dbReference type="EMBL" id="HIH07952.1"/>
    </source>
</evidence>
<gene>
    <name evidence="3" type="ORF">HA237_01130</name>
</gene>
<dbReference type="Proteomes" id="UP000577419">
    <property type="component" value="Unassembled WGS sequence"/>
</dbReference>
<evidence type="ECO:0000256" key="1">
    <source>
        <dbReference type="SAM" id="Coils"/>
    </source>
</evidence>
<proteinExistence type="predicted"/>
<keyword evidence="2" id="KW-1133">Transmembrane helix</keyword>
<organism evidence="3 4">
    <name type="scientific">Candidatus Iainarchaeum sp</name>
    <dbReference type="NCBI Taxonomy" id="3101447"/>
    <lineage>
        <taxon>Archaea</taxon>
        <taxon>Candidatus Iainarchaeota</taxon>
        <taxon>Candidatus Iainarchaeia</taxon>
        <taxon>Candidatus Iainarchaeales</taxon>
        <taxon>Candidatus Iainarchaeaceae</taxon>
        <taxon>Candidatus Iainarchaeum</taxon>
    </lineage>
</organism>
<evidence type="ECO:0000313" key="4">
    <source>
        <dbReference type="Proteomes" id="UP000577419"/>
    </source>
</evidence>
<dbReference type="EMBL" id="DUFG01000006">
    <property type="protein sequence ID" value="HIH07952.1"/>
    <property type="molecule type" value="Genomic_DNA"/>
</dbReference>
<protein>
    <submittedName>
        <fullName evidence="3">Uncharacterized protein</fullName>
    </submittedName>
</protein>
<dbReference type="AlphaFoldDB" id="A0A7J4IRA6"/>
<feature type="coiled-coil region" evidence="1">
    <location>
        <begin position="897"/>
        <end position="924"/>
    </location>
</feature>
<sequence length="927" mass="98920">MKLQKVLLMLVFALLFSATAFAAETVYWLRGNASDIALYLDTEHRMISTAPGSGATEADFTTTTVAGTNDWGVWHSDSLAENFTITGTVYVWFSYLNLSGGSGQFRWTLWDYDEESGSITYIAQSAWADFPSAAQIETFKTLDNNYTVAAGNRLGLRLEYNSASSGSTASLKVDSASAGSSVTWNASTGGTYTASNVSRAAAILFNPQTVSISCSSDSDCDDSNSLTGDVCINSGTAQSFCSNQGCYVACYSSSDCDDGVAETVDTCLGAGTCSSRCQNLEEFSALCSSNSDCDDGNPLTIDSCNNPGTASAGCSNISCTPTCSSSSDCDDSDANTTDVCAGAGRCTATCSNLASCGNGVLDSGETPCNCPTDAGTCEGIVGTCLENACIGTSCEVTIALGCCGNNFCEFKEDYSNCAVDCKPKEISIEVTGISEESSFLRGEEVKLVAAVEADGLEVREAKVFAKGFFGEIVLFNDGKHSDGTRNDNLYGNSFFVGETLKEGAYPVTIEASFAGSTGKTVKNLNFKPALEVSIATDREAYALGDIIRVSGTITKKGKGIAREIDLNISVEGKLVTEADLNSKADGSYSFEYHSSNFEDSGSWEISILTSDEQGNIGAKSKNVVVAEQEITASLSLELEREILAAYARNETIAIEVRVKNLENKLVEQASVQALMPDGEIVSFAETSTGLYGAAYLIKPNVPLGEQEIKVVASKFDGNNVMGGSLAFIFEVKAISLIVEVLEPTNKSVQVGEDLKIRVAVSYPDNEPVVGADFNALVNGKKVELKAVEKGVYEGTHFIDESEAQGIKAAISFDDSFGNKGTAGFEVDVRGTSIVFYLKKYTVSIALAFLAAALAATLIALQVMNRNRYAGFKRKEKELIEKLKNIQVQYFREGSLDRKNYDQLMQKYEAGLEEARKTIAQMEKEKKK</sequence>
<name>A0A7J4IRA6_9ARCH</name>
<keyword evidence="2" id="KW-0472">Membrane</keyword>